<organism evidence="2 3">
    <name type="scientific">Desulfotruncus arcticus DSM 17038</name>
    <dbReference type="NCBI Taxonomy" id="1121424"/>
    <lineage>
        <taxon>Bacteria</taxon>
        <taxon>Bacillati</taxon>
        <taxon>Bacillota</taxon>
        <taxon>Clostridia</taxon>
        <taxon>Eubacteriales</taxon>
        <taxon>Desulfallaceae</taxon>
        <taxon>Desulfotruncus</taxon>
    </lineage>
</organism>
<keyword evidence="1" id="KW-0472">Membrane</keyword>
<dbReference type="AlphaFoldDB" id="A0A1I2YNR3"/>
<feature type="transmembrane region" description="Helical" evidence="1">
    <location>
        <begin position="438"/>
        <end position="458"/>
    </location>
</feature>
<dbReference type="STRING" id="341036.SAMN05660649_04525"/>
<dbReference type="RefSeq" id="WP_092474661.1">
    <property type="nucleotide sequence ID" value="NZ_FOOX01000022.1"/>
</dbReference>
<feature type="transmembrane region" description="Helical" evidence="1">
    <location>
        <begin position="363"/>
        <end position="387"/>
    </location>
</feature>
<feature type="transmembrane region" description="Helical" evidence="1">
    <location>
        <begin position="255"/>
        <end position="272"/>
    </location>
</feature>
<feature type="transmembrane region" description="Helical" evidence="1">
    <location>
        <begin position="20"/>
        <end position="37"/>
    </location>
</feature>
<proteinExistence type="predicted"/>
<evidence type="ECO:0000256" key="1">
    <source>
        <dbReference type="SAM" id="Phobius"/>
    </source>
</evidence>
<sequence length="459" mass="50731">MAIAECKPLSNGKVCQLKSLVFLLMILGSILIVFYPHQLFKTLVSYIAIFAVLVSIPFAGRGTRIVCLGLLGVGAYLMFNSGASLDYWVEAMGKNVSLLVLLITVPLLGMPLEIGEYIEVLDSLTAKYMKRRWQMYWVPAICSHIFGVFMNIGAVPLTYKITARGAVLNCFSILTKSISRGVGTIFFWSPNTVAVALVLDYLNVPWPQFFCFGILFASIALVLGYISDFMIKKETKNEKLVEIQYCYYNIDKFKVIQLAAYGVIFLSAIIMIEIASSFSVINMVPIIALIYPALWLLLMRRKESLVGGYLDYFKNHANKYDSEVILFTSAGFFSSALSISGWSEKLCHLIMHFAGKSVVSVSLTILVTIVLTSIAGIHPMISVSTFAALDTSTIGIDPVIFALILAGGWSLGSTISPISGNCLVVANIMGKTPLEVSYMNWFYSFWVMVALLLFVTWIS</sequence>
<feature type="transmembrane region" description="Helical" evidence="1">
    <location>
        <begin position="399"/>
        <end position="418"/>
    </location>
</feature>
<evidence type="ECO:0000313" key="2">
    <source>
        <dbReference type="EMBL" id="SFH27314.1"/>
    </source>
</evidence>
<keyword evidence="1" id="KW-0812">Transmembrane</keyword>
<reference evidence="3" key="1">
    <citation type="submission" date="2016-10" db="EMBL/GenBank/DDBJ databases">
        <authorList>
            <person name="Varghese N."/>
            <person name="Submissions S."/>
        </authorList>
    </citation>
    <scope>NUCLEOTIDE SEQUENCE [LARGE SCALE GENOMIC DNA]</scope>
    <source>
        <strain evidence="3">DSM 17038</strain>
    </source>
</reference>
<name>A0A1I2YNR3_9FIRM</name>
<feature type="transmembrane region" description="Helical" evidence="1">
    <location>
        <begin position="67"/>
        <end position="89"/>
    </location>
</feature>
<evidence type="ECO:0000313" key="3">
    <source>
        <dbReference type="Proteomes" id="UP000199337"/>
    </source>
</evidence>
<keyword evidence="3" id="KW-1185">Reference proteome</keyword>
<feature type="transmembrane region" description="Helical" evidence="1">
    <location>
        <begin position="136"/>
        <end position="159"/>
    </location>
</feature>
<gene>
    <name evidence="2" type="ORF">SAMN05660649_04525</name>
</gene>
<dbReference type="EMBL" id="FOOX01000022">
    <property type="protein sequence ID" value="SFH27314.1"/>
    <property type="molecule type" value="Genomic_DNA"/>
</dbReference>
<dbReference type="Proteomes" id="UP000199337">
    <property type="component" value="Unassembled WGS sequence"/>
</dbReference>
<feature type="transmembrane region" description="Helical" evidence="1">
    <location>
        <begin position="206"/>
        <end position="226"/>
    </location>
</feature>
<protein>
    <submittedName>
        <fullName evidence="2">Uncharacterized protein</fullName>
    </submittedName>
</protein>
<feature type="transmembrane region" description="Helical" evidence="1">
    <location>
        <begin position="278"/>
        <end position="298"/>
    </location>
</feature>
<keyword evidence="1" id="KW-1133">Transmembrane helix</keyword>
<accession>A0A1I2YNR3</accession>
<feature type="transmembrane region" description="Helical" evidence="1">
    <location>
        <begin position="43"/>
        <end position="60"/>
    </location>
</feature>